<protein>
    <submittedName>
        <fullName evidence="1">Uncharacterized protein</fullName>
    </submittedName>
</protein>
<evidence type="ECO:0000313" key="1">
    <source>
        <dbReference type="EMBL" id="KAG8192942.1"/>
    </source>
</evidence>
<proteinExistence type="predicted"/>
<accession>A0AAV6V8J4</accession>
<evidence type="ECO:0000313" key="2">
    <source>
        <dbReference type="Proteomes" id="UP000827092"/>
    </source>
</evidence>
<name>A0AAV6V8J4_9ARAC</name>
<gene>
    <name evidence="1" type="ORF">JTE90_028066</name>
</gene>
<sequence>MVEDVLLWRSLCLVSDKFVGEVDPDHPQFSPRLMPFRLGPCAASLTQISPYSERKRYALGAGTFRRESRILPAGKLSPSCGQRWSDSPANERVEVFEVN</sequence>
<dbReference type="AlphaFoldDB" id="A0AAV6V8J4"/>
<dbReference type="Proteomes" id="UP000827092">
    <property type="component" value="Unassembled WGS sequence"/>
</dbReference>
<dbReference type="EMBL" id="JAFNEN010000132">
    <property type="protein sequence ID" value="KAG8192942.1"/>
    <property type="molecule type" value="Genomic_DNA"/>
</dbReference>
<comment type="caution">
    <text evidence="1">The sequence shown here is derived from an EMBL/GenBank/DDBJ whole genome shotgun (WGS) entry which is preliminary data.</text>
</comment>
<reference evidence="1 2" key="1">
    <citation type="journal article" date="2022" name="Nat. Ecol. Evol.">
        <title>A masculinizing supergene underlies an exaggerated male reproductive morph in a spider.</title>
        <authorList>
            <person name="Hendrickx F."/>
            <person name="De Corte Z."/>
            <person name="Sonet G."/>
            <person name="Van Belleghem S.M."/>
            <person name="Kostlbacher S."/>
            <person name="Vangestel C."/>
        </authorList>
    </citation>
    <scope>NUCLEOTIDE SEQUENCE [LARGE SCALE GENOMIC DNA]</scope>
    <source>
        <strain evidence="1">W744_W776</strain>
    </source>
</reference>
<organism evidence="1 2">
    <name type="scientific">Oedothorax gibbosus</name>
    <dbReference type="NCBI Taxonomy" id="931172"/>
    <lineage>
        <taxon>Eukaryota</taxon>
        <taxon>Metazoa</taxon>
        <taxon>Ecdysozoa</taxon>
        <taxon>Arthropoda</taxon>
        <taxon>Chelicerata</taxon>
        <taxon>Arachnida</taxon>
        <taxon>Araneae</taxon>
        <taxon>Araneomorphae</taxon>
        <taxon>Entelegynae</taxon>
        <taxon>Araneoidea</taxon>
        <taxon>Linyphiidae</taxon>
        <taxon>Erigoninae</taxon>
        <taxon>Oedothorax</taxon>
    </lineage>
</organism>
<keyword evidence="2" id="KW-1185">Reference proteome</keyword>